<keyword evidence="2" id="KW-1185">Reference proteome</keyword>
<proteinExistence type="predicted"/>
<sequence>MLMFNFTQRFYKITVVMLFLFLFSFQQGYSPTVTQNDVSTILEFGSDTPQEKETVNFQYSCQPFFIDDIIIRACIPSINTFYIK</sequence>
<dbReference type="EMBL" id="CP020918">
    <property type="protein sequence ID" value="AWG21141.1"/>
    <property type="molecule type" value="Genomic_DNA"/>
</dbReference>
<name>A0A2S1LBM1_9FLAO</name>
<accession>A0A2S1LBM1</accession>
<organism evidence="1 2">
    <name type="scientific">Flavobacterium faecale</name>
    <dbReference type="NCBI Taxonomy" id="1355330"/>
    <lineage>
        <taxon>Bacteria</taxon>
        <taxon>Pseudomonadati</taxon>
        <taxon>Bacteroidota</taxon>
        <taxon>Flavobacteriia</taxon>
        <taxon>Flavobacteriales</taxon>
        <taxon>Flavobacteriaceae</taxon>
        <taxon>Flavobacterium</taxon>
    </lineage>
</organism>
<evidence type="ECO:0000313" key="2">
    <source>
        <dbReference type="Proteomes" id="UP000244527"/>
    </source>
</evidence>
<evidence type="ECO:0000313" key="1">
    <source>
        <dbReference type="EMBL" id="AWG21141.1"/>
    </source>
</evidence>
<dbReference type="AlphaFoldDB" id="A0A2S1LBM1"/>
<gene>
    <name evidence="1" type="ORF">FFWV33_06135</name>
</gene>
<dbReference type="KEGG" id="ffa:FFWV33_06135"/>
<protein>
    <submittedName>
        <fullName evidence="1">Uncharacterized protein</fullName>
    </submittedName>
</protein>
<reference evidence="1 2" key="1">
    <citation type="submission" date="2017-04" db="EMBL/GenBank/DDBJ databases">
        <title>Compelte genome sequence of WV33.</title>
        <authorList>
            <person name="Lee P.C."/>
        </authorList>
    </citation>
    <scope>NUCLEOTIDE SEQUENCE [LARGE SCALE GENOMIC DNA]</scope>
    <source>
        <strain evidence="1 2">WV33</strain>
    </source>
</reference>
<dbReference type="Proteomes" id="UP000244527">
    <property type="component" value="Chromosome"/>
</dbReference>